<dbReference type="Proteomes" id="UP000324800">
    <property type="component" value="Unassembled WGS sequence"/>
</dbReference>
<evidence type="ECO:0000313" key="1">
    <source>
        <dbReference type="EMBL" id="KAA6362827.1"/>
    </source>
</evidence>
<reference evidence="1 2" key="1">
    <citation type="submission" date="2019-03" db="EMBL/GenBank/DDBJ databases">
        <title>Single cell metagenomics reveals metabolic interactions within the superorganism composed of flagellate Streblomastix strix and complex community of Bacteroidetes bacteria on its surface.</title>
        <authorList>
            <person name="Treitli S.C."/>
            <person name="Kolisko M."/>
            <person name="Husnik F."/>
            <person name="Keeling P."/>
            <person name="Hampl V."/>
        </authorList>
    </citation>
    <scope>NUCLEOTIDE SEQUENCE [LARGE SCALE GENOMIC DNA]</scope>
    <source>
        <strain evidence="1">ST1C</strain>
    </source>
</reference>
<gene>
    <name evidence="1" type="ORF">EZS28_041646</name>
</gene>
<proteinExistence type="predicted"/>
<evidence type="ECO:0000313" key="2">
    <source>
        <dbReference type="Proteomes" id="UP000324800"/>
    </source>
</evidence>
<dbReference type="AlphaFoldDB" id="A0A5J4TX40"/>
<feature type="non-terminal residue" evidence="1">
    <location>
        <position position="1"/>
    </location>
</feature>
<organism evidence="1 2">
    <name type="scientific">Streblomastix strix</name>
    <dbReference type="NCBI Taxonomy" id="222440"/>
    <lineage>
        <taxon>Eukaryota</taxon>
        <taxon>Metamonada</taxon>
        <taxon>Preaxostyla</taxon>
        <taxon>Oxymonadida</taxon>
        <taxon>Streblomastigidae</taxon>
        <taxon>Streblomastix</taxon>
    </lineage>
</organism>
<comment type="caution">
    <text evidence="1">The sequence shown here is derived from an EMBL/GenBank/DDBJ whole genome shotgun (WGS) entry which is preliminary data.</text>
</comment>
<sequence>IDVRTDQMITGIKTFNKLLQVKPTVDGTVNQGIRICRQPNNQWSDIQIVWNKDNITGYIDNQWIIGTSGNDVQNPLGFVIINAGQETQANRGLMISADGNTLTFNGSVIA</sequence>
<accession>A0A5J4TX40</accession>
<name>A0A5J4TX40_9EUKA</name>
<dbReference type="EMBL" id="SNRW01023682">
    <property type="protein sequence ID" value="KAA6362827.1"/>
    <property type="molecule type" value="Genomic_DNA"/>
</dbReference>
<protein>
    <submittedName>
        <fullName evidence="1">Uncharacterized protein</fullName>
    </submittedName>
</protein>